<organism evidence="1 2">
    <name type="scientific">Pseudomonas syringae pv. castaneae</name>
    <dbReference type="NCBI Taxonomy" id="264450"/>
    <lineage>
        <taxon>Bacteria</taxon>
        <taxon>Pseudomonadati</taxon>
        <taxon>Pseudomonadota</taxon>
        <taxon>Gammaproteobacteria</taxon>
        <taxon>Pseudomonadales</taxon>
        <taxon>Pseudomonadaceae</taxon>
        <taxon>Pseudomonas</taxon>
        <taxon>Pseudomonas syringae</taxon>
    </lineage>
</organism>
<accession>A0A0P9MH29</accession>
<name>A0A0P9MH29_PSESX</name>
<dbReference type="EMBL" id="LJQD01000468">
    <property type="protein sequence ID" value="KPW91033.1"/>
    <property type="molecule type" value="Genomic_DNA"/>
</dbReference>
<dbReference type="Proteomes" id="UP000050381">
    <property type="component" value="Unassembled WGS sequence"/>
</dbReference>
<evidence type="ECO:0000313" key="2">
    <source>
        <dbReference type="Proteomes" id="UP000050381"/>
    </source>
</evidence>
<gene>
    <name evidence="1" type="ORF">ALO79_200345</name>
</gene>
<evidence type="ECO:0000313" key="1">
    <source>
        <dbReference type="EMBL" id="KPW91033.1"/>
    </source>
</evidence>
<comment type="caution">
    <text evidence="1">The sequence shown here is derived from an EMBL/GenBank/DDBJ whole genome shotgun (WGS) entry which is preliminary data.</text>
</comment>
<reference evidence="1 2" key="1">
    <citation type="submission" date="2015-09" db="EMBL/GenBank/DDBJ databases">
        <title>Genome announcement of multiple Pseudomonas syringae strains.</title>
        <authorList>
            <person name="Thakur S."/>
            <person name="Wang P.W."/>
            <person name="Gong Y."/>
            <person name="Weir B.S."/>
            <person name="Guttman D.S."/>
        </authorList>
    </citation>
    <scope>NUCLEOTIDE SEQUENCE [LARGE SCALE GENOMIC DNA]</scope>
    <source>
        <strain evidence="1 2">ICMP9419</strain>
    </source>
</reference>
<sequence length="109" mass="11669">MLACRSKFGPVPGDRGVQLQLAFGNQLQGSDGGEGLGAGKQIGDGIAVPGFMTVLVSRTGPQIDHRPAADLDAQRRTALLGIIEQCCERFAYRLELKLIMALNLHPQLL</sequence>
<proteinExistence type="predicted"/>
<protein>
    <submittedName>
        <fullName evidence="1">Uncharacterized protein</fullName>
    </submittedName>
</protein>
<dbReference type="AlphaFoldDB" id="A0A0P9MH29"/>